<gene>
    <name evidence="1" type="ORF">LEA_10038</name>
</gene>
<sequence length="177" mass="19819">MDIDELITQGETLRASLRKNEDRWMCWYEYANHGAFQEWVQKTNRFLHTHYSGDIMIEEFEELASQGPSPKGHDKLLAILKAFKEIPQAITPPKEHHGGIVITNSNSQSQNQQQAANIFLEAISDELTGKQMKELKAALADEKGGKKGSLIEKVKSFGLDTLSNIVANIVTNPAIWG</sequence>
<proteinExistence type="predicted"/>
<protein>
    <submittedName>
        <fullName evidence="1">Uncharacterized protein</fullName>
    </submittedName>
</protein>
<comment type="caution">
    <text evidence="1">The sequence shown here is derived from an EMBL/GenBank/DDBJ whole genome shotgun (WGS) entry which is preliminary data.</text>
</comment>
<accession>K1T8R2</accession>
<dbReference type="EMBL" id="AJWY01006745">
    <property type="protein sequence ID" value="EKC65983.1"/>
    <property type="molecule type" value="Genomic_DNA"/>
</dbReference>
<dbReference type="AlphaFoldDB" id="K1T8R2"/>
<reference evidence="1" key="1">
    <citation type="journal article" date="2013" name="Environ. Microbiol.">
        <title>Microbiota from the distal guts of lean and obese adolescents exhibit partial functional redundancy besides clear differences in community structure.</title>
        <authorList>
            <person name="Ferrer M."/>
            <person name="Ruiz A."/>
            <person name="Lanza F."/>
            <person name="Haange S.B."/>
            <person name="Oberbach A."/>
            <person name="Till H."/>
            <person name="Bargiela R."/>
            <person name="Campoy C."/>
            <person name="Segura M.T."/>
            <person name="Richter M."/>
            <person name="von Bergen M."/>
            <person name="Seifert J."/>
            <person name="Suarez A."/>
        </authorList>
    </citation>
    <scope>NUCLEOTIDE SEQUENCE</scope>
</reference>
<name>K1T8R2_9ZZZZ</name>
<evidence type="ECO:0000313" key="1">
    <source>
        <dbReference type="EMBL" id="EKC65983.1"/>
    </source>
</evidence>
<organism evidence="1">
    <name type="scientific">human gut metagenome</name>
    <dbReference type="NCBI Taxonomy" id="408170"/>
    <lineage>
        <taxon>unclassified sequences</taxon>
        <taxon>metagenomes</taxon>
        <taxon>organismal metagenomes</taxon>
    </lineage>
</organism>